<dbReference type="SMART" id="SM00020">
    <property type="entry name" value="Tryp_SPc"/>
    <property type="match status" value="1"/>
</dbReference>
<proteinExistence type="predicted"/>
<organism evidence="9 10">
    <name type="scientific">Acanthoscelides obtectus</name>
    <name type="common">Bean weevil</name>
    <name type="synonym">Bruchus obtectus</name>
    <dbReference type="NCBI Taxonomy" id="200917"/>
    <lineage>
        <taxon>Eukaryota</taxon>
        <taxon>Metazoa</taxon>
        <taxon>Ecdysozoa</taxon>
        <taxon>Arthropoda</taxon>
        <taxon>Hexapoda</taxon>
        <taxon>Insecta</taxon>
        <taxon>Pterygota</taxon>
        <taxon>Neoptera</taxon>
        <taxon>Endopterygota</taxon>
        <taxon>Coleoptera</taxon>
        <taxon>Polyphaga</taxon>
        <taxon>Cucujiformia</taxon>
        <taxon>Chrysomeloidea</taxon>
        <taxon>Chrysomelidae</taxon>
        <taxon>Bruchinae</taxon>
        <taxon>Bruchini</taxon>
        <taxon>Acanthoscelides</taxon>
    </lineage>
</organism>
<evidence type="ECO:0000256" key="3">
    <source>
        <dbReference type="ARBA" id="ARBA00022670"/>
    </source>
</evidence>
<feature type="transmembrane region" description="Helical" evidence="6">
    <location>
        <begin position="267"/>
        <end position="291"/>
    </location>
</feature>
<dbReference type="Gene3D" id="2.40.10.10">
    <property type="entry name" value="Trypsin-like serine proteases"/>
    <property type="match status" value="2"/>
</dbReference>
<gene>
    <name evidence="9" type="ORF">ACAOBT_LOCUS8933</name>
</gene>
<evidence type="ECO:0000313" key="10">
    <source>
        <dbReference type="Proteomes" id="UP001152888"/>
    </source>
</evidence>
<evidence type="ECO:0000259" key="8">
    <source>
        <dbReference type="PROSITE" id="PS50240"/>
    </source>
</evidence>
<evidence type="ECO:0000256" key="6">
    <source>
        <dbReference type="SAM" id="Phobius"/>
    </source>
</evidence>
<feature type="chain" id="PRO_5040436688" description="Peptidase S1 domain-containing protein" evidence="7">
    <location>
        <begin position="26"/>
        <end position="302"/>
    </location>
</feature>
<keyword evidence="5" id="KW-0720">Serine protease</keyword>
<evidence type="ECO:0000313" key="9">
    <source>
        <dbReference type="EMBL" id="CAH1970460.1"/>
    </source>
</evidence>
<evidence type="ECO:0000256" key="4">
    <source>
        <dbReference type="ARBA" id="ARBA00022801"/>
    </source>
</evidence>
<keyword evidence="7" id="KW-0732">Signal</keyword>
<dbReference type="GO" id="GO:0006508">
    <property type="term" value="P:proteolysis"/>
    <property type="evidence" value="ECO:0007669"/>
    <property type="project" value="UniProtKB-KW"/>
</dbReference>
<reference evidence="9" key="1">
    <citation type="submission" date="2022-03" db="EMBL/GenBank/DDBJ databases">
        <authorList>
            <person name="Sayadi A."/>
        </authorList>
    </citation>
    <scope>NUCLEOTIDE SEQUENCE</scope>
</reference>
<keyword evidence="6" id="KW-1133">Transmembrane helix</keyword>
<sequence length="302" mass="33161">MSQFDVLQSLFALTILVLLFGEGCCKLKKRIVGGRKCRIPTEFAVAIVDKSLTIRCGGALLDHRWVVTAAQCCTPEIEYVLAGTPTISWATLEKAAKTKIRKCIPHEDYKPEGLLNNIALIFLDKAVAQSDYVKYVSLPHAQLPDDILNWYPKCSVMGWGAISFSYAGSKSKAIRCALLEVAPSKDCSKVYKGMSESIVCIHTNTSAACGVDAGGPLVCQNVLYGIASYSGACERGVPGVYARVDTYLAFIIPHILREADSNVLHQAISVIVLACVHIALFLYSVVIWFPYTRFTFDNKYMN</sequence>
<evidence type="ECO:0000256" key="2">
    <source>
        <dbReference type="ARBA" id="ARBA00022525"/>
    </source>
</evidence>
<keyword evidence="10" id="KW-1185">Reference proteome</keyword>
<keyword evidence="6" id="KW-0812">Transmembrane</keyword>
<dbReference type="PANTHER" id="PTHR24264:SF65">
    <property type="entry name" value="SRCR DOMAIN-CONTAINING PROTEIN"/>
    <property type="match status" value="1"/>
</dbReference>
<protein>
    <recommendedName>
        <fullName evidence="8">Peptidase S1 domain-containing protein</fullName>
    </recommendedName>
</protein>
<dbReference type="AlphaFoldDB" id="A0A9P0P4B0"/>
<comment type="subcellular location">
    <subcellularLocation>
        <location evidence="1">Secreted</location>
    </subcellularLocation>
</comment>
<dbReference type="CDD" id="cd00190">
    <property type="entry name" value="Tryp_SPc"/>
    <property type="match status" value="1"/>
</dbReference>
<dbReference type="InterPro" id="IPR043504">
    <property type="entry name" value="Peptidase_S1_PA_chymotrypsin"/>
</dbReference>
<dbReference type="GO" id="GO:0005615">
    <property type="term" value="C:extracellular space"/>
    <property type="evidence" value="ECO:0007669"/>
    <property type="project" value="TreeGrafter"/>
</dbReference>
<comment type="caution">
    <text evidence="9">The sequence shown here is derived from an EMBL/GenBank/DDBJ whole genome shotgun (WGS) entry which is preliminary data.</text>
</comment>
<dbReference type="EMBL" id="CAKOFQ010006775">
    <property type="protein sequence ID" value="CAH1970460.1"/>
    <property type="molecule type" value="Genomic_DNA"/>
</dbReference>
<dbReference type="PANTHER" id="PTHR24264">
    <property type="entry name" value="TRYPSIN-RELATED"/>
    <property type="match status" value="1"/>
</dbReference>
<dbReference type="PROSITE" id="PS50240">
    <property type="entry name" value="TRYPSIN_DOM"/>
    <property type="match status" value="1"/>
</dbReference>
<evidence type="ECO:0000256" key="7">
    <source>
        <dbReference type="SAM" id="SignalP"/>
    </source>
</evidence>
<keyword evidence="3" id="KW-0645">Protease</keyword>
<dbReference type="InterPro" id="IPR001254">
    <property type="entry name" value="Trypsin_dom"/>
</dbReference>
<dbReference type="SUPFAM" id="SSF50494">
    <property type="entry name" value="Trypsin-like serine proteases"/>
    <property type="match status" value="1"/>
</dbReference>
<dbReference type="GO" id="GO:0004252">
    <property type="term" value="F:serine-type endopeptidase activity"/>
    <property type="evidence" value="ECO:0007669"/>
    <property type="project" value="InterPro"/>
</dbReference>
<dbReference type="InterPro" id="IPR001314">
    <property type="entry name" value="Peptidase_S1A"/>
</dbReference>
<dbReference type="Proteomes" id="UP001152888">
    <property type="component" value="Unassembled WGS sequence"/>
</dbReference>
<feature type="domain" description="Peptidase S1" evidence="8">
    <location>
        <begin position="31"/>
        <end position="256"/>
    </location>
</feature>
<dbReference type="InterPro" id="IPR050127">
    <property type="entry name" value="Serine_Proteases_S1"/>
</dbReference>
<feature type="signal peptide" evidence="7">
    <location>
        <begin position="1"/>
        <end position="25"/>
    </location>
</feature>
<dbReference type="InterPro" id="IPR009003">
    <property type="entry name" value="Peptidase_S1_PA"/>
</dbReference>
<dbReference type="Pfam" id="PF00089">
    <property type="entry name" value="Trypsin"/>
    <property type="match status" value="1"/>
</dbReference>
<keyword evidence="4" id="KW-0378">Hydrolase</keyword>
<dbReference type="OrthoDB" id="6755574at2759"/>
<evidence type="ECO:0000256" key="1">
    <source>
        <dbReference type="ARBA" id="ARBA00004613"/>
    </source>
</evidence>
<keyword evidence="6" id="KW-0472">Membrane</keyword>
<dbReference type="PRINTS" id="PR00722">
    <property type="entry name" value="CHYMOTRYPSIN"/>
</dbReference>
<accession>A0A9P0P4B0</accession>
<evidence type="ECO:0000256" key="5">
    <source>
        <dbReference type="ARBA" id="ARBA00022825"/>
    </source>
</evidence>
<name>A0A9P0P4B0_ACAOB</name>
<keyword evidence="2" id="KW-0964">Secreted</keyword>